<dbReference type="Proteomes" id="UP000886059">
    <property type="component" value="Unassembled WGS sequence"/>
</dbReference>
<dbReference type="InterPro" id="IPR029063">
    <property type="entry name" value="SAM-dependent_MTases_sf"/>
</dbReference>
<name>A0A7C5DBT9_9CHLB</name>
<comment type="caution">
    <text evidence="1">The sequence shown here is derived from an EMBL/GenBank/DDBJ whole genome shotgun (WGS) entry which is preliminary data.</text>
</comment>
<keyword evidence="1" id="KW-0489">Methyltransferase</keyword>
<proteinExistence type="predicted"/>
<dbReference type="GO" id="GO:0032259">
    <property type="term" value="P:methylation"/>
    <property type="evidence" value="ECO:0007669"/>
    <property type="project" value="UniProtKB-KW"/>
</dbReference>
<reference evidence="1" key="1">
    <citation type="journal article" date="2020" name="mSystems">
        <title>Genome- and Community-Level Interaction Insights into Carbon Utilization and Element Cycling Functions of Hydrothermarchaeota in Hydrothermal Sediment.</title>
        <authorList>
            <person name="Zhou Z."/>
            <person name="Liu Y."/>
            <person name="Xu W."/>
            <person name="Pan J."/>
            <person name="Luo Z.H."/>
            <person name="Li M."/>
        </authorList>
    </citation>
    <scope>NUCLEOTIDE SEQUENCE [LARGE SCALE GENOMIC DNA]</scope>
    <source>
        <strain evidence="1">HyVt-628</strain>
    </source>
</reference>
<sequence>GPKGLPLREPLKPAEAELVIRKSVQAGEEEVARNPRARSARLRVIQKLET</sequence>
<dbReference type="AlphaFoldDB" id="A0A7C5DBT9"/>
<gene>
    <name evidence="1" type="primary">mraW</name>
    <name evidence="1" type="ORF">ENL01_02065</name>
</gene>
<dbReference type="InterPro" id="IPR002903">
    <property type="entry name" value="RsmH"/>
</dbReference>
<accession>A0A7C5DBT9</accession>
<protein>
    <submittedName>
        <fullName evidence="1">16S rRNA (Cytosine(1402)-N(4))-methyltransferase</fullName>
        <ecNumber evidence="1">2.1.1.199</ecNumber>
    </submittedName>
</protein>
<dbReference type="EMBL" id="DRSK01000121">
    <property type="protein sequence ID" value="HHE07689.1"/>
    <property type="molecule type" value="Genomic_DNA"/>
</dbReference>
<organism evidence="1">
    <name type="scientific">Chlorobaculum parvum</name>
    <dbReference type="NCBI Taxonomy" id="274539"/>
    <lineage>
        <taxon>Bacteria</taxon>
        <taxon>Pseudomonadati</taxon>
        <taxon>Chlorobiota</taxon>
        <taxon>Chlorobiia</taxon>
        <taxon>Chlorobiales</taxon>
        <taxon>Chlorobiaceae</taxon>
        <taxon>Chlorobaculum</taxon>
    </lineage>
</organism>
<dbReference type="GO" id="GO:0008168">
    <property type="term" value="F:methyltransferase activity"/>
    <property type="evidence" value="ECO:0007669"/>
    <property type="project" value="UniProtKB-KW"/>
</dbReference>
<evidence type="ECO:0000313" key="1">
    <source>
        <dbReference type="EMBL" id="HHE07689.1"/>
    </source>
</evidence>
<keyword evidence="1" id="KW-0808">Transferase</keyword>
<dbReference type="Gene3D" id="3.40.50.150">
    <property type="entry name" value="Vaccinia Virus protein VP39"/>
    <property type="match status" value="1"/>
</dbReference>
<feature type="non-terminal residue" evidence="1">
    <location>
        <position position="1"/>
    </location>
</feature>
<dbReference type="Pfam" id="PF01795">
    <property type="entry name" value="Methyltransf_5"/>
    <property type="match status" value="1"/>
</dbReference>
<dbReference type="EC" id="2.1.1.199" evidence="1"/>